<keyword evidence="2" id="KW-1133">Transmembrane helix</keyword>
<evidence type="ECO:0000313" key="4">
    <source>
        <dbReference type="EMBL" id="MBB4140302.1"/>
    </source>
</evidence>
<dbReference type="PROSITE" id="PS50999">
    <property type="entry name" value="COX2_TM"/>
    <property type="match status" value="1"/>
</dbReference>
<dbReference type="AlphaFoldDB" id="A0AA40SQ10"/>
<reference evidence="4 5" key="1">
    <citation type="submission" date="2020-08" db="EMBL/GenBank/DDBJ databases">
        <title>Sequencing the genomes of 1000 actinobacteria strains.</title>
        <authorList>
            <person name="Klenk H.-P."/>
        </authorList>
    </citation>
    <scope>NUCLEOTIDE SEQUENCE [LARGE SCALE GENOMIC DNA]</scope>
    <source>
        <strain evidence="4 5">DSM 19600</strain>
    </source>
</reference>
<gene>
    <name evidence="4" type="ORF">BKA10_002096</name>
</gene>
<comment type="subcellular location">
    <subcellularLocation>
        <location evidence="1">Membrane</location>
        <topology evidence="1">Multi-pass membrane protein</topology>
    </subcellularLocation>
</comment>
<accession>A0AA40SQ10</accession>
<evidence type="ECO:0000313" key="5">
    <source>
        <dbReference type="Proteomes" id="UP000549113"/>
    </source>
</evidence>
<evidence type="ECO:0000256" key="2">
    <source>
        <dbReference type="SAM" id="Phobius"/>
    </source>
</evidence>
<dbReference type="EMBL" id="JACIFH010000001">
    <property type="protein sequence ID" value="MBB4140302.1"/>
    <property type="molecule type" value="Genomic_DNA"/>
</dbReference>
<proteinExistence type="predicted"/>
<dbReference type="GO" id="GO:0016020">
    <property type="term" value="C:membrane"/>
    <property type="evidence" value="ECO:0007669"/>
    <property type="project" value="UniProtKB-SubCell"/>
</dbReference>
<name>A0AA40SQ10_9MICO</name>
<dbReference type="Proteomes" id="UP000549113">
    <property type="component" value="Unassembled WGS sequence"/>
</dbReference>
<dbReference type="GO" id="GO:0022900">
    <property type="term" value="P:electron transport chain"/>
    <property type="evidence" value="ECO:0007669"/>
    <property type="project" value="InterPro"/>
</dbReference>
<keyword evidence="5" id="KW-1185">Reference proteome</keyword>
<evidence type="ECO:0000259" key="3">
    <source>
        <dbReference type="PROSITE" id="PS50999"/>
    </source>
</evidence>
<keyword evidence="2" id="KW-0472">Membrane</keyword>
<feature type="transmembrane region" description="Helical" evidence="2">
    <location>
        <begin position="6"/>
        <end position="30"/>
    </location>
</feature>
<comment type="caution">
    <text evidence="4">The sequence shown here is derived from an EMBL/GenBank/DDBJ whole genome shotgun (WGS) entry which is preliminary data.</text>
</comment>
<evidence type="ECO:0000256" key="1">
    <source>
        <dbReference type="ARBA" id="ARBA00004141"/>
    </source>
</evidence>
<feature type="domain" description="Cytochrome oxidase subunit II transmembrane region profile" evidence="3">
    <location>
        <begin position="1"/>
        <end position="36"/>
    </location>
</feature>
<organism evidence="4 5">
    <name type="scientific">Microbacterium invictum</name>
    <dbReference type="NCBI Taxonomy" id="515415"/>
    <lineage>
        <taxon>Bacteria</taxon>
        <taxon>Bacillati</taxon>
        <taxon>Actinomycetota</taxon>
        <taxon>Actinomycetes</taxon>
        <taxon>Micrococcales</taxon>
        <taxon>Microbacteriaceae</taxon>
        <taxon>Microbacterium</taxon>
    </lineage>
</organism>
<dbReference type="InterPro" id="IPR011759">
    <property type="entry name" value="Cyt_c_oxidase_su2_TM_dom"/>
</dbReference>
<sequence>MDEYWVAVVWSLLPTVVVLGLFIFVLRGILRMDRTERRVYSKIEAEERAKRGMAPAGGSQNAD</sequence>
<protein>
    <recommendedName>
        <fullName evidence="3">Cytochrome oxidase subunit II transmembrane region profile domain-containing protein</fullName>
    </recommendedName>
</protein>
<dbReference type="RefSeq" id="WP_183499859.1">
    <property type="nucleotide sequence ID" value="NZ_BAABCO010000002.1"/>
</dbReference>
<keyword evidence="2" id="KW-0812">Transmembrane</keyword>